<feature type="transmembrane region" description="Helical" evidence="5">
    <location>
        <begin position="21"/>
        <end position="44"/>
    </location>
</feature>
<feature type="transmembrane region" description="Helical" evidence="5">
    <location>
        <begin position="308"/>
        <end position="330"/>
    </location>
</feature>
<dbReference type="AlphaFoldDB" id="A0A502FYK7"/>
<gene>
    <name evidence="7" type="ORF">EAH76_06620</name>
</gene>
<evidence type="ECO:0000313" key="7">
    <source>
        <dbReference type="EMBL" id="TPG54342.1"/>
    </source>
</evidence>
<dbReference type="GO" id="GO:0005886">
    <property type="term" value="C:plasma membrane"/>
    <property type="evidence" value="ECO:0007669"/>
    <property type="project" value="TreeGrafter"/>
</dbReference>
<dbReference type="PANTHER" id="PTHR23508">
    <property type="entry name" value="CARBOXYLIC ACID TRANSPORTER PROTEIN HOMOLOG"/>
    <property type="match status" value="1"/>
</dbReference>
<dbReference type="OrthoDB" id="9784658at2"/>
<evidence type="ECO:0000256" key="3">
    <source>
        <dbReference type="ARBA" id="ARBA00022989"/>
    </source>
</evidence>
<feature type="transmembrane region" description="Helical" evidence="5">
    <location>
        <begin position="374"/>
        <end position="393"/>
    </location>
</feature>
<feature type="transmembrane region" description="Helical" evidence="5">
    <location>
        <begin position="284"/>
        <end position="302"/>
    </location>
</feature>
<evidence type="ECO:0000313" key="8">
    <source>
        <dbReference type="Proteomes" id="UP000319931"/>
    </source>
</evidence>
<dbReference type="SUPFAM" id="SSF103473">
    <property type="entry name" value="MFS general substrate transporter"/>
    <property type="match status" value="1"/>
</dbReference>
<evidence type="ECO:0000256" key="4">
    <source>
        <dbReference type="ARBA" id="ARBA00023136"/>
    </source>
</evidence>
<feature type="transmembrane region" description="Helical" evidence="5">
    <location>
        <begin position="82"/>
        <end position="102"/>
    </location>
</feature>
<feature type="transmembrane region" description="Helical" evidence="5">
    <location>
        <begin position="56"/>
        <end position="75"/>
    </location>
</feature>
<dbReference type="InterPro" id="IPR011701">
    <property type="entry name" value="MFS"/>
</dbReference>
<keyword evidence="8" id="KW-1185">Reference proteome</keyword>
<dbReference type="PROSITE" id="PS50850">
    <property type="entry name" value="MFS"/>
    <property type="match status" value="1"/>
</dbReference>
<dbReference type="InterPro" id="IPR036259">
    <property type="entry name" value="MFS_trans_sf"/>
</dbReference>
<evidence type="ECO:0000256" key="5">
    <source>
        <dbReference type="SAM" id="Phobius"/>
    </source>
</evidence>
<dbReference type="PANTHER" id="PTHR23508:SF10">
    <property type="entry name" value="CARBOXYLIC ACID TRANSPORTER PROTEIN HOMOLOG"/>
    <property type="match status" value="1"/>
</dbReference>
<dbReference type="RefSeq" id="WP_140849358.1">
    <property type="nucleotide sequence ID" value="NZ_RCZC01000002.1"/>
</dbReference>
<feature type="transmembrane region" description="Helical" evidence="5">
    <location>
        <begin position="217"/>
        <end position="234"/>
    </location>
</feature>
<evidence type="ECO:0000259" key="6">
    <source>
        <dbReference type="PROSITE" id="PS50850"/>
    </source>
</evidence>
<protein>
    <submittedName>
        <fullName evidence="7">MFS transporter</fullName>
    </submittedName>
</protein>
<feature type="transmembrane region" description="Helical" evidence="5">
    <location>
        <begin position="141"/>
        <end position="163"/>
    </location>
</feature>
<dbReference type="Gene3D" id="1.20.1250.20">
    <property type="entry name" value="MFS general substrate transporter like domains"/>
    <property type="match status" value="2"/>
</dbReference>
<evidence type="ECO:0000256" key="1">
    <source>
        <dbReference type="ARBA" id="ARBA00004141"/>
    </source>
</evidence>
<dbReference type="EMBL" id="RCZC01000002">
    <property type="protein sequence ID" value="TPG54342.1"/>
    <property type="molecule type" value="Genomic_DNA"/>
</dbReference>
<comment type="subcellular location">
    <subcellularLocation>
        <location evidence="1">Membrane</location>
        <topology evidence="1">Multi-pass membrane protein</topology>
    </subcellularLocation>
</comment>
<keyword evidence="2 5" id="KW-0812">Transmembrane</keyword>
<feature type="transmembrane region" description="Helical" evidence="5">
    <location>
        <begin position="254"/>
        <end position="275"/>
    </location>
</feature>
<keyword evidence="4 5" id="KW-0472">Membrane</keyword>
<sequence>MTLIENLRTLTPSQRNSIWASYLGWTLDAFDFFLLVFMLSAIATEFGTDVKHVAEATFLTLAARPFGAFFFGWLADRVGRRPIMMIVILLFSLFSLASAFATSLTMLLIIRAAFGFAMGGEWGIGASLVMESIPAKLRGPVSGLLQSGYPSGYFLASLVYFLLFDQIGWRGMFVVGIAPAILVFIIRSHVDESPAFEARKDEAKPNPFVELARHWKIALYLVVLMTAFNFFSHGTQDLYPTFLREQHKFDTRTIGTLTAIMNVGAIVGGLGFGIWSETIGRKRAIIIASLLILPVIPLWAFAQTPLLLGLGAFLVQVAVQGAWGIVPVHLNELSPALVRGMFPGFAYQLGNLIASRNGPFQAGIAEAHGGNYGYAMALVAGVTALVLVVWTWLGPERRDVDFVAEAKA</sequence>
<feature type="transmembrane region" description="Helical" evidence="5">
    <location>
        <begin position="169"/>
        <end position="190"/>
    </location>
</feature>
<dbReference type="InterPro" id="IPR020846">
    <property type="entry name" value="MFS_dom"/>
</dbReference>
<dbReference type="Proteomes" id="UP000319931">
    <property type="component" value="Unassembled WGS sequence"/>
</dbReference>
<dbReference type="Pfam" id="PF07690">
    <property type="entry name" value="MFS_1"/>
    <property type="match status" value="1"/>
</dbReference>
<proteinExistence type="predicted"/>
<dbReference type="GO" id="GO:0046943">
    <property type="term" value="F:carboxylic acid transmembrane transporter activity"/>
    <property type="evidence" value="ECO:0007669"/>
    <property type="project" value="TreeGrafter"/>
</dbReference>
<reference evidence="7 8" key="1">
    <citation type="journal article" date="2019" name="Environ. Microbiol.">
        <title>Species interactions and distinct microbial communities in high Arctic permafrost affected cryosols are associated with the CH4 and CO2 gas fluxes.</title>
        <authorList>
            <person name="Altshuler I."/>
            <person name="Hamel J."/>
            <person name="Turney S."/>
            <person name="Magnuson E."/>
            <person name="Levesque R."/>
            <person name="Greer C."/>
            <person name="Whyte L.G."/>
        </authorList>
    </citation>
    <scope>NUCLEOTIDE SEQUENCE [LARGE SCALE GENOMIC DNA]</scope>
    <source>
        <strain evidence="7 8">E6.1</strain>
    </source>
</reference>
<comment type="caution">
    <text evidence="7">The sequence shown here is derived from an EMBL/GenBank/DDBJ whole genome shotgun (WGS) entry which is preliminary data.</text>
</comment>
<evidence type="ECO:0000256" key="2">
    <source>
        <dbReference type="ARBA" id="ARBA00022692"/>
    </source>
</evidence>
<feature type="domain" description="Major facilitator superfamily (MFS) profile" evidence="6">
    <location>
        <begin position="17"/>
        <end position="398"/>
    </location>
</feature>
<keyword evidence="3 5" id="KW-1133">Transmembrane helix</keyword>
<name>A0A502FYK7_9SPHN</name>
<accession>A0A502FYK7</accession>
<organism evidence="7 8">
    <name type="scientific">Sphingomonas glacialis</name>
    <dbReference type="NCBI Taxonomy" id="658225"/>
    <lineage>
        <taxon>Bacteria</taxon>
        <taxon>Pseudomonadati</taxon>
        <taxon>Pseudomonadota</taxon>
        <taxon>Alphaproteobacteria</taxon>
        <taxon>Sphingomonadales</taxon>
        <taxon>Sphingomonadaceae</taxon>
        <taxon>Sphingomonas</taxon>
    </lineage>
</organism>